<dbReference type="PROSITE" id="PS00061">
    <property type="entry name" value="ADH_SHORT"/>
    <property type="match status" value="1"/>
</dbReference>
<dbReference type="EMBL" id="LFMI01000519">
    <property type="protein sequence ID" value="OTA04472.1"/>
    <property type="molecule type" value="Genomic_DNA"/>
</dbReference>
<dbReference type="PRINTS" id="PR00081">
    <property type="entry name" value="GDHRDH"/>
</dbReference>
<keyword evidence="5" id="KW-1185">Reference proteome</keyword>
<keyword evidence="2" id="KW-0521">NADP</keyword>
<name>A0A2H2ZIE4_TRIPA</name>
<evidence type="ECO:0000256" key="2">
    <source>
        <dbReference type="ARBA" id="ARBA00022857"/>
    </source>
</evidence>
<dbReference type="OrthoDB" id="1933717at2759"/>
<dbReference type="InterPro" id="IPR002347">
    <property type="entry name" value="SDR_fam"/>
</dbReference>
<reference evidence="4 5" key="1">
    <citation type="journal article" date="2015" name="Genome Announc.">
        <title>Genome sequence and annotation of Trichoderma parareesei, the ancestor of the cellulase producer Trichoderma reesei.</title>
        <authorList>
            <person name="Yang D."/>
            <person name="Pomraning K."/>
            <person name="Kopchinskiy A."/>
            <person name="Karimi Aghcheh R."/>
            <person name="Atanasova L."/>
            <person name="Chenthamara K."/>
            <person name="Baker S.E."/>
            <person name="Zhang R."/>
            <person name="Shen Q."/>
            <person name="Freitag M."/>
            <person name="Kubicek C.P."/>
            <person name="Druzhinina I.S."/>
        </authorList>
    </citation>
    <scope>NUCLEOTIDE SEQUENCE [LARGE SCALE GENOMIC DNA]</scope>
    <source>
        <strain evidence="4 5">CBS 125925</strain>
    </source>
</reference>
<dbReference type="AlphaFoldDB" id="A0A2H2ZIE4"/>
<protein>
    <submittedName>
        <fullName evidence="4">Short chain dehydrognease/reductase</fullName>
    </submittedName>
</protein>
<dbReference type="GO" id="GO:0050664">
    <property type="term" value="F:oxidoreductase activity, acting on NAD(P)H, oxygen as acceptor"/>
    <property type="evidence" value="ECO:0007669"/>
    <property type="project" value="TreeGrafter"/>
</dbReference>
<gene>
    <name evidence="4" type="ORF">A9Z42_0050640</name>
</gene>
<dbReference type="InterPro" id="IPR020904">
    <property type="entry name" value="Sc_DH/Rdtase_CS"/>
</dbReference>
<sequence length="298" mass="32671">MSLNVSPQTKTIHKAAYPAIAASRPELSQQGRVVYVTGGSAGIGFAICHAFADAQAATVILTGRREAALSEAVDTLSKEHPKTKFIGQVLDAADRPAAEKAWAQLEKDGVLVDVLVLNAAYVTHRQAPLVDLPYEEAWPSWVTNVGANYDLIQRFYHQKNRVPGRKLSLVNLSTMAIHAFEQVKAFPAYCASKNAGTLLVQLFARGVSPDDMQILSFHPGAIWTDSVQKSGVPKEAYAWDDATLASNYAVWAASDEAKFLHGRFTWAAWDVEELQSEEFRKRLEEKPTYLQVGVVGLS</sequence>
<dbReference type="InterPro" id="IPR036291">
    <property type="entry name" value="NAD(P)-bd_dom_sf"/>
</dbReference>
<evidence type="ECO:0000256" key="3">
    <source>
        <dbReference type="ARBA" id="ARBA00023002"/>
    </source>
</evidence>
<accession>A0A2H2ZIE4</accession>
<organism evidence="4 5">
    <name type="scientific">Trichoderma parareesei</name>
    <name type="common">Filamentous fungus</name>
    <dbReference type="NCBI Taxonomy" id="858221"/>
    <lineage>
        <taxon>Eukaryota</taxon>
        <taxon>Fungi</taxon>
        <taxon>Dikarya</taxon>
        <taxon>Ascomycota</taxon>
        <taxon>Pezizomycotina</taxon>
        <taxon>Sordariomycetes</taxon>
        <taxon>Hypocreomycetidae</taxon>
        <taxon>Hypocreales</taxon>
        <taxon>Hypocreaceae</taxon>
        <taxon>Trichoderma</taxon>
    </lineage>
</organism>
<keyword evidence="3" id="KW-0560">Oxidoreductase</keyword>
<evidence type="ECO:0000256" key="1">
    <source>
        <dbReference type="ARBA" id="ARBA00006484"/>
    </source>
</evidence>
<dbReference type="Pfam" id="PF00106">
    <property type="entry name" value="adh_short"/>
    <property type="match status" value="1"/>
</dbReference>
<dbReference type="CDD" id="cd05233">
    <property type="entry name" value="SDR_c"/>
    <property type="match status" value="1"/>
</dbReference>
<evidence type="ECO:0000313" key="5">
    <source>
        <dbReference type="Proteomes" id="UP000219286"/>
    </source>
</evidence>
<evidence type="ECO:0000313" key="4">
    <source>
        <dbReference type="EMBL" id="OTA04472.1"/>
    </source>
</evidence>
<dbReference type="SUPFAM" id="SSF51735">
    <property type="entry name" value="NAD(P)-binding Rossmann-fold domains"/>
    <property type="match status" value="1"/>
</dbReference>
<dbReference type="Proteomes" id="UP000219286">
    <property type="component" value="Unassembled WGS sequence"/>
</dbReference>
<comment type="caution">
    <text evidence="4">The sequence shown here is derived from an EMBL/GenBank/DDBJ whole genome shotgun (WGS) entry which is preliminary data.</text>
</comment>
<proteinExistence type="inferred from homology"/>
<comment type="similarity">
    <text evidence="1">Belongs to the short-chain dehydrogenases/reductases (SDR) family.</text>
</comment>
<dbReference type="GO" id="GO:0016616">
    <property type="term" value="F:oxidoreductase activity, acting on the CH-OH group of donors, NAD or NADP as acceptor"/>
    <property type="evidence" value="ECO:0007669"/>
    <property type="project" value="UniProtKB-ARBA"/>
</dbReference>
<dbReference type="PANTHER" id="PTHR43008:SF4">
    <property type="entry name" value="CHAIN DEHYDROGENASE, PUTATIVE (AFU_ORTHOLOGUE AFUA_4G08710)-RELATED"/>
    <property type="match status" value="1"/>
</dbReference>
<dbReference type="PANTHER" id="PTHR43008">
    <property type="entry name" value="BENZIL REDUCTASE"/>
    <property type="match status" value="1"/>
</dbReference>
<dbReference type="Gene3D" id="3.40.50.720">
    <property type="entry name" value="NAD(P)-binding Rossmann-like Domain"/>
    <property type="match status" value="1"/>
</dbReference>